<evidence type="ECO:0000256" key="11">
    <source>
        <dbReference type="ARBA" id="ARBA00047776"/>
    </source>
</evidence>
<feature type="binding site" evidence="12">
    <location>
        <begin position="463"/>
        <end position="465"/>
    </location>
    <ligand>
        <name>FAD</name>
        <dbReference type="ChEBI" id="CHEBI:57692"/>
    </ligand>
</feature>
<dbReference type="PANTHER" id="PTHR48467">
    <property type="entry name" value="GLUTAMATE SYNTHASE 1 [NADH], CHLOROPLASTIC-LIKE"/>
    <property type="match status" value="1"/>
</dbReference>
<evidence type="ECO:0000313" key="15">
    <source>
        <dbReference type="EMBL" id="KOS56713.1"/>
    </source>
</evidence>
<evidence type="ECO:0000256" key="2">
    <source>
        <dbReference type="ARBA" id="ARBA00008312"/>
    </source>
</evidence>
<dbReference type="InterPro" id="IPR021163">
    <property type="entry name" value="Ferredox_Rdtase_adrenod"/>
</dbReference>
<evidence type="ECO:0000256" key="1">
    <source>
        <dbReference type="ARBA" id="ARBA00001974"/>
    </source>
</evidence>
<dbReference type="Pfam" id="PF12838">
    <property type="entry name" value="Fer4_7"/>
    <property type="match status" value="1"/>
</dbReference>
<keyword evidence="5" id="KW-0479">Metal-binding</keyword>
<dbReference type="AlphaFoldDB" id="A0A0M9WPH8"/>
<evidence type="ECO:0000256" key="6">
    <source>
        <dbReference type="ARBA" id="ARBA00022827"/>
    </source>
</evidence>
<dbReference type="RefSeq" id="WP_054372238.1">
    <property type="nucleotide sequence ID" value="NZ_AZYO01000014.1"/>
</dbReference>
<evidence type="ECO:0000256" key="7">
    <source>
        <dbReference type="ARBA" id="ARBA00022857"/>
    </source>
</evidence>
<dbReference type="PROSITE" id="PS51379">
    <property type="entry name" value="4FE4S_FER_2"/>
    <property type="match status" value="1"/>
</dbReference>
<reference evidence="15 16" key="1">
    <citation type="journal article" date="2015" name="Genome Announc.">
        <title>Draft Genome Sequence of Rhodococcus rhodochrous Strain KG-21, a Soil Isolate from Oil Fields of Krishna-Godavari Basin, India.</title>
        <authorList>
            <person name="Dawar C."/>
            <person name="Aggarwal R.K."/>
        </authorList>
    </citation>
    <scope>NUCLEOTIDE SEQUENCE [LARGE SCALE GENOMIC DNA]</scope>
    <source>
        <strain evidence="15 16">KG-21</strain>
    </source>
</reference>
<keyword evidence="8" id="KW-0560">Oxidoreductase</keyword>
<reference evidence="16" key="2">
    <citation type="submission" date="2015-01" db="EMBL/GenBank/DDBJ databases">
        <title>Draft genome sequence of potential hydrocarbon metabolising strain of Rhodococcus rhodochrous.</title>
        <authorList>
            <person name="Aggarwal R.K."/>
            <person name="Dawar C."/>
        </authorList>
    </citation>
    <scope>NUCLEOTIDE SEQUENCE [LARGE SCALE GENOMIC DNA]</scope>
    <source>
        <strain evidence="16">KG-21</strain>
    </source>
</reference>
<evidence type="ECO:0000256" key="4">
    <source>
        <dbReference type="ARBA" id="ARBA00022630"/>
    </source>
</evidence>
<proteinExistence type="inferred from homology"/>
<protein>
    <recommendedName>
        <fullName evidence="3">ferredoxin--NADP(+) reductase</fullName>
        <ecNumber evidence="3">1.18.1.2</ecNumber>
    </recommendedName>
</protein>
<evidence type="ECO:0000259" key="14">
    <source>
        <dbReference type="PROSITE" id="PS51379"/>
    </source>
</evidence>
<dbReference type="PATRIC" id="fig|1441923.3.peg.1834"/>
<dbReference type="InterPro" id="IPR036188">
    <property type="entry name" value="FAD/NAD-bd_sf"/>
</dbReference>
<dbReference type="Gene3D" id="3.40.50.720">
    <property type="entry name" value="NAD(P)-binding Rossmann-like Domain"/>
    <property type="match status" value="1"/>
</dbReference>
<dbReference type="Pfam" id="PF07992">
    <property type="entry name" value="Pyr_redox_2"/>
    <property type="match status" value="1"/>
</dbReference>
<dbReference type="Proteomes" id="UP000037712">
    <property type="component" value="Unassembled WGS sequence"/>
</dbReference>
<comment type="caution">
    <text evidence="15">The sequence shown here is derived from an EMBL/GenBank/DDBJ whole genome shotgun (WGS) entry which is preliminary data.</text>
</comment>
<feature type="binding site" evidence="13">
    <location>
        <begin position="250"/>
        <end position="253"/>
    </location>
    <ligand>
        <name>NADP(+)</name>
        <dbReference type="ChEBI" id="CHEBI:58349"/>
    </ligand>
</feature>
<feature type="binding site" evidence="12">
    <location>
        <position position="115"/>
    </location>
    <ligand>
        <name>FAD</name>
        <dbReference type="ChEBI" id="CHEBI:57692"/>
    </ligand>
</feature>
<dbReference type="GO" id="GO:0004324">
    <property type="term" value="F:ferredoxin-NADP+ reductase activity"/>
    <property type="evidence" value="ECO:0007669"/>
    <property type="project" value="UniProtKB-EC"/>
</dbReference>
<feature type="binding site" evidence="12">
    <location>
        <position position="179"/>
    </location>
    <ligand>
        <name>FAD</name>
        <dbReference type="ChEBI" id="CHEBI:57692"/>
    </ligand>
</feature>
<sequence>MTYVITQPCCNDASCVAVCPVNCIHPRPDEPNFMTAEMLYIDPDTCIDCAACIAECPVDAILSEDDLEEHEVPYLAINAAYYEKHPVADGTPDPPATRKSDYSGLRVAIVGSGPAACYAATDLMSCAGVNVNMFERLHTPLGLIRSGVAPDHPGTKRVSESFRPLWSKPGFTMTLGVEIGKDLSHDELLQHHHAVIYAHGASADRRLGIPGEDLQGSHAASEFVAWYNGHPDYVSRDFDLTGNRAVIIGNGNVALDIARILMTDPDELGKTDIADHALAALRKSNLTEVVVVGRRGPAHSAFTNSELLALTSRTDLDVVVDVGDFAASGIDPFALADPEPSARIKAELLGQLVNKPLRADRKRIVLRYYESPVAVLGDESVQGIRLATNSTDSVSIVESESHDIETGLVLRSIGYRGVPLKDVPFDEARGIVPNEQGRVVDPSSGTPVTGVYTTGWIKRGPSGGIGTNKLCAAQTVACLLEDFDLDKLEAPHADHTALEVHIKTRVPDAIDFAGWSDIDRAERAAGAKLRRPRVKFVDVTEMLGALRIT</sequence>
<dbReference type="PRINTS" id="PR00419">
    <property type="entry name" value="ADXRDTASE"/>
</dbReference>
<feature type="binding site" evidence="13">
    <location>
        <begin position="294"/>
        <end position="295"/>
    </location>
    <ligand>
        <name>NADP(+)</name>
        <dbReference type="ChEBI" id="CHEBI:58349"/>
    </ligand>
</feature>
<comment type="similarity">
    <text evidence="2">Belongs to the ferredoxin--NADP reductase type 1 family.</text>
</comment>
<dbReference type="SUPFAM" id="SSF51971">
    <property type="entry name" value="Nucleotide-binding domain"/>
    <property type="match status" value="1"/>
</dbReference>
<keyword evidence="10" id="KW-0411">Iron-sulfur</keyword>
<evidence type="ECO:0000256" key="8">
    <source>
        <dbReference type="ARBA" id="ARBA00023002"/>
    </source>
</evidence>
<dbReference type="InterPro" id="IPR017900">
    <property type="entry name" value="4Fe4S_Fe_S_CS"/>
</dbReference>
<feature type="binding site" evidence="12">
    <location>
        <position position="143"/>
    </location>
    <ligand>
        <name>FAD</name>
        <dbReference type="ChEBI" id="CHEBI:57692"/>
    </ligand>
</feature>
<name>A0A0M9WPH8_RHORH</name>
<feature type="binding site" evidence="12">
    <location>
        <position position="456"/>
    </location>
    <ligand>
        <name>FAD</name>
        <dbReference type="ChEBI" id="CHEBI:57692"/>
    </ligand>
</feature>
<feature type="binding site" evidence="12">
    <location>
        <position position="135"/>
    </location>
    <ligand>
        <name>FAD</name>
        <dbReference type="ChEBI" id="CHEBI:57692"/>
    </ligand>
</feature>
<keyword evidence="7 13" id="KW-0521">NADP</keyword>
<organism evidence="15 16">
    <name type="scientific">Rhodococcus rhodochrous KG-21</name>
    <dbReference type="NCBI Taxonomy" id="1441923"/>
    <lineage>
        <taxon>Bacteria</taxon>
        <taxon>Bacillati</taxon>
        <taxon>Actinomycetota</taxon>
        <taxon>Actinomycetes</taxon>
        <taxon>Mycobacteriales</taxon>
        <taxon>Nocardiaceae</taxon>
        <taxon>Rhodococcus</taxon>
    </lineage>
</organism>
<feature type="binding site" evidence="13">
    <location>
        <position position="463"/>
    </location>
    <ligand>
        <name>NADP(+)</name>
        <dbReference type="ChEBI" id="CHEBI:58349"/>
    </ligand>
</feature>
<dbReference type="GO" id="GO:0051536">
    <property type="term" value="F:iron-sulfur cluster binding"/>
    <property type="evidence" value="ECO:0007669"/>
    <property type="project" value="UniProtKB-KW"/>
</dbReference>
<evidence type="ECO:0000256" key="12">
    <source>
        <dbReference type="PIRSR" id="PIRSR000362-1"/>
    </source>
</evidence>
<dbReference type="InterPro" id="IPR023753">
    <property type="entry name" value="FAD/NAD-binding_dom"/>
</dbReference>
<dbReference type="InterPro" id="IPR055275">
    <property type="entry name" value="Ferredox_Rdtase"/>
</dbReference>
<dbReference type="EMBL" id="AZYO01000014">
    <property type="protein sequence ID" value="KOS56713.1"/>
    <property type="molecule type" value="Genomic_DNA"/>
</dbReference>
<evidence type="ECO:0000313" key="16">
    <source>
        <dbReference type="Proteomes" id="UP000037712"/>
    </source>
</evidence>
<dbReference type="EC" id="1.18.1.2" evidence="3"/>
<dbReference type="PANTHER" id="PTHR48467:SF1">
    <property type="entry name" value="GLUTAMATE SYNTHASE 1 [NADH], CHLOROPLASTIC-LIKE"/>
    <property type="match status" value="1"/>
</dbReference>
<dbReference type="Gene3D" id="3.30.70.20">
    <property type="match status" value="1"/>
</dbReference>
<gene>
    <name evidence="15" type="ORF">Z051_08295</name>
</gene>
<feature type="domain" description="4Fe-4S ferredoxin-type" evidence="14">
    <location>
        <begin position="37"/>
        <end position="66"/>
    </location>
</feature>
<feature type="binding site" evidence="13">
    <location>
        <position position="306"/>
    </location>
    <ligand>
        <name>NADP(+)</name>
        <dbReference type="ChEBI" id="CHEBI:58349"/>
    </ligand>
</feature>
<keyword evidence="9" id="KW-0408">Iron</keyword>
<comment type="cofactor">
    <cofactor evidence="1 12">
        <name>FAD</name>
        <dbReference type="ChEBI" id="CHEBI:57692"/>
    </cofactor>
</comment>
<evidence type="ECO:0000256" key="13">
    <source>
        <dbReference type="PIRSR" id="PIRSR000362-2"/>
    </source>
</evidence>
<evidence type="ECO:0000256" key="5">
    <source>
        <dbReference type="ARBA" id="ARBA00022723"/>
    </source>
</evidence>
<accession>A0A0M9WPH8</accession>
<dbReference type="GO" id="GO:0046872">
    <property type="term" value="F:metal ion binding"/>
    <property type="evidence" value="ECO:0007669"/>
    <property type="project" value="UniProtKB-KW"/>
</dbReference>
<dbReference type="SUPFAM" id="SSF54862">
    <property type="entry name" value="4Fe-4S ferredoxins"/>
    <property type="match status" value="1"/>
</dbReference>
<evidence type="ECO:0000256" key="3">
    <source>
        <dbReference type="ARBA" id="ARBA00013223"/>
    </source>
</evidence>
<keyword evidence="4" id="KW-0285">Flavoprotein</keyword>
<evidence type="ECO:0000256" key="10">
    <source>
        <dbReference type="ARBA" id="ARBA00023014"/>
    </source>
</evidence>
<comment type="catalytic activity">
    <reaction evidence="11">
        <text>2 reduced [2Fe-2S]-[ferredoxin] + NADP(+) + H(+) = 2 oxidized [2Fe-2S]-[ferredoxin] + NADPH</text>
        <dbReference type="Rhea" id="RHEA:20125"/>
        <dbReference type="Rhea" id="RHEA-COMP:10000"/>
        <dbReference type="Rhea" id="RHEA-COMP:10001"/>
        <dbReference type="ChEBI" id="CHEBI:15378"/>
        <dbReference type="ChEBI" id="CHEBI:33737"/>
        <dbReference type="ChEBI" id="CHEBI:33738"/>
        <dbReference type="ChEBI" id="CHEBI:57783"/>
        <dbReference type="ChEBI" id="CHEBI:58349"/>
        <dbReference type="EC" id="1.18.1.2"/>
    </reaction>
</comment>
<keyword evidence="6 12" id="KW-0274">FAD</keyword>
<dbReference type="Gene3D" id="3.50.50.60">
    <property type="entry name" value="FAD/NAD(P)-binding domain"/>
    <property type="match status" value="1"/>
</dbReference>
<dbReference type="PIRSF" id="PIRSF000362">
    <property type="entry name" value="FNR"/>
    <property type="match status" value="1"/>
</dbReference>
<dbReference type="InterPro" id="IPR017896">
    <property type="entry name" value="4Fe4S_Fe-S-bd"/>
</dbReference>
<evidence type="ECO:0000256" key="9">
    <source>
        <dbReference type="ARBA" id="ARBA00023004"/>
    </source>
</evidence>
<dbReference type="PROSITE" id="PS00198">
    <property type="entry name" value="4FE4S_FER_1"/>
    <property type="match status" value="1"/>
</dbReference>